<name>A0A6C0CR87_9ZZZZ</name>
<dbReference type="EMBL" id="MN739462">
    <property type="protein sequence ID" value="QHT05985.1"/>
    <property type="molecule type" value="Genomic_DNA"/>
</dbReference>
<dbReference type="InterPro" id="IPR006342">
    <property type="entry name" value="FkbM_mtfrase"/>
</dbReference>
<dbReference type="AlphaFoldDB" id="A0A6C0CR87"/>
<proteinExistence type="predicted"/>
<sequence length="267" mass="31068">MYKIPEKKHYYTMINKYETKLNSQNGEDGIINYIFYVIKPKTKIFVEFGFGMIENNSINLIINHDFEGLYIDGNTERCIKSNMLYKQITKKNIHFLNAFITKRNINKLINKHYKGEIDFLSIDIDGNDCHVLDKIRCVNPRVICIEFCSSIGPYRSVTVKYKPDFIRHDEHSSGMYCGASLLGTTNVMKKKGYSLVGIVKGLNAFYVRNDILDNLDNDLLLPKLDPIECWMPHFDRTVVRNISLEKQYNNIKDLEWTEIDPSGNILN</sequence>
<accession>A0A6C0CR87</accession>
<protein>
    <recommendedName>
        <fullName evidence="1">Methyltransferase FkbM domain-containing protein</fullName>
    </recommendedName>
</protein>
<dbReference type="Pfam" id="PF05050">
    <property type="entry name" value="Methyltransf_21"/>
    <property type="match status" value="1"/>
</dbReference>
<organism evidence="2">
    <name type="scientific">viral metagenome</name>
    <dbReference type="NCBI Taxonomy" id="1070528"/>
    <lineage>
        <taxon>unclassified sequences</taxon>
        <taxon>metagenomes</taxon>
        <taxon>organismal metagenomes</taxon>
    </lineage>
</organism>
<reference evidence="2" key="1">
    <citation type="journal article" date="2020" name="Nature">
        <title>Giant virus diversity and host interactions through global metagenomics.</title>
        <authorList>
            <person name="Schulz F."/>
            <person name="Roux S."/>
            <person name="Paez-Espino D."/>
            <person name="Jungbluth S."/>
            <person name="Walsh D.A."/>
            <person name="Denef V.J."/>
            <person name="McMahon K.D."/>
            <person name="Konstantinidis K.T."/>
            <person name="Eloe-Fadrosh E.A."/>
            <person name="Kyrpides N.C."/>
            <person name="Woyke T."/>
        </authorList>
    </citation>
    <scope>NUCLEOTIDE SEQUENCE</scope>
    <source>
        <strain evidence="2">GVMAG-M-3300021425-14</strain>
    </source>
</reference>
<evidence type="ECO:0000313" key="2">
    <source>
        <dbReference type="EMBL" id="QHT05985.1"/>
    </source>
</evidence>
<feature type="domain" description="Methyltransferase FkbM" evidence="1">
    <location>
        <begin position="101"/>
        <end position="151"/>
    </location>
</feature>
<evidence type="ECO:0000259" key="1">
    <source>
        <dbReference type="Pfam" id="PF05050"/>
    </source>
</evidence>